<gene>
    <name evidence="5" type="ORF">ACFQ5T_00220</name>
</gene>
<dbReference type="Pfam" id="PF16729">
    <property type="entry name" value="DUF5067"/>
    <property type="match status" value="1"/>
</dbReference>
<organism evidence="5 6">
    <name type="scientific">Levilactobacillus fuyuanensis</name>
    <dbReference type="NCBI Taxonomy" id="2486022"/>
    <lineage>
        <taxon>Bacteria</taxon>
        <taxon>Bacillati</taxon>
        <taxon>Bacillota</taxon>
        <taxon>Bacilli</taxon>
        <taxon>Lactobacillales</taxon>
        <taxon>Lactobacillaceae</taxon>
        <taxon>Levilactobacillus</taxon>
    </lineage>
</organism>
<evidence type="ECO:0000256" key="2">
    <source>
        <dbReference type="SAM" id="MobiDB-lite"/>
    </source>
</evidence>
<dbReference type="RefSeq" id="WP_125701565.1">
    <property type="nucleotide sequence ID" value="NZ_JBHTOM010000001.1"/>
</dbReference>
<feature type="region of interest" description="Disordered" evidence="2">
    <location>
        <begin position="26"/>
        <end position="61"/>
    </location>
</feature>
<name>A0ABW4H085_9LACO</name>
<dbReference type="InterPro" id="IPR029050">
    <property type="entry name" value="Immunoprotect_excell_Ig-like"/>
</dbReference>
<feature type="chain" id="PRO_5045733064" evidence="3">
    <location>
        <begin position="26"/>
        <end position="196"/>
    </location>
</feature>
<dbReference type="Proteomes" id="UP001597195">
    <property type="component" value="Unassembled WGS sequence"/>
</dbReference>
<accession>A0ABW4H085</accession>
<evidence type="ECO:0000313" key="5">
    <source>
        <dbReference type="EMBL" id="MFD1548119.1"/>
    </source>
</evidence>
<dbReference type="PROSITE" id="PS51257">
    <property type="entry name" value="PROKAR_LIPOPROTEIN"/>
    <property type="match status" value="1"/>
</dbReference>
<evidence type="ECO:0000259" key="4">
    <source>
        <dbReference type="Pfam" id="PF16729"/>
    </source>
</evidence>
<evidence type="ECO:0000256" key="3">
    <source>
        <dbReference type="SAM" id="SignalP"/>
    </source>
</evidence>
<comment type="caution">
    <text evidence="5">The sequence shown here is derived from an EMBL/GenBank/DDBJ whole genome shotgun (WGS) entry which is preliminary data.</text>
</comment>
<sequence length="196" mass="20961">MYRSLKIGTALSLLLLLVGCGASGAKTTQSHSSSRTSQATKTSHSQRTHSSSSVSSSSQSSQAKTATFANSQFTINHVTYELTGTDVTASATANRNLFVIYYTVTNRQSKAIVPSDLWESSVSAKQDGKKLSTGNLAFTTSQTKDNDLLNNTVMPVKPGKTTKGLAMFEPKNTDPVSVTFSDTHGQVVHTSQYNLN</sequence>
<protein>
    <submittedName>
        <fullName evidence="5">DUF5067 domain-containing protein</fullName>
    </submittedName>
</protein>
<evidence type="ECO:0000256" key="1">
    <source>
        <dbReference type="ARBA" id="ARBA00022729"/>
    </source>
</evidence>
<reference evidence="6" key="1">
    <citation type="journal article" date="2019" name="Int. J. Syst. Evol. Microbiol.">
        <title>The Global Catalogue of Microorganisms (GCM) 10K type strain sequencing project: providing services to taxonomists for standard genome sequencing and annotation.</title>
        <authorList>
            <consortium name="The Broad Institute Genomics Platform"/>
            <consortium name="The Broad Institute Genome Sequencing Center for Infectious Disease"/>
            <person name="Wu L."/>
            <person name="Ma J."/>
        </authorList>
    </citation>
    <scope>NUCLEOTIDE SEQUENCE [LARGE SCALE GENOMIC DNA]</scope>
    <source>
        <strain evidence="6">CCM 8906</strain>
    </source>
</reference>
<keyword evidence="1 3" id="KW-0732">Signal</keyword>
<keyword evidence="6" id="KW-1185">Reference proteome</keyword>
<dbReference type="Gene3D" id="2.60.40.1240">
    <property type="match status" value="1"/>
</dbReference>
<feature type="domain" description="DUF5067" evidence="4">
    <location>
        <begin position="55"/>
        <end position="182"/>
    </location>
</feature>
<proteinExistence type="predicted"/>
<dbReference type="InterPro" id="IPR031989">
    <property type="entry name" value="DUF5067"/>
</dbReference>
<feature type="signal peptide" evidence="3">
    <location>
        <begin position="1"/>
        <end position="25"/>
    </location>
</feature>
<dbReference type="EMBL" id="JBHTOM010000001">
    <property type="protein sequence ID" value="MFD1548119.1"/>
    <property type="molecule type" value="Genomic_DNA"/>
</dbReference>
<evidence type="ECO:0000313" key="6">
    <source>
        <dbReference type="Proteomes" id="UP001597195"/>
    </source>
</evidence>